<dbReference type="Gene3D" id="3.90.380.10">
    <property type="entry name" value="Naphthalene 1,2-dioxygenase Alpha Subunit, Chain A, domain 1"/>
    <property type="match status" value="1"/>
</dbReference>
<name>A0A1Z9Z420_9GAMM</name>
<organism evidence="3 4">
    <name type="scientific">Acinetobacter populi</name>
    <dbReference type="NCBI Taxonomy" id="1582270"/>
    <lineage>
        <taxon>Bacteria</taxon>
        <taxon>Pseudomonadati</taxon>
        <taxon>Pseudomonadota</taxon>
        <taxon>Gammaproteobacteria</taxon>
        <taxon>Moraxellales</taxon>
        <taxon>Moraxellaceae</taxon>
        <taxon>Acinetobacter</taxon>
    </lineage>
</organism>
<evidence type="ECO:0000259" key="2">
    <source>
        <dbReference type="Pfam" id="PF19112"/>
    </source>
</evidence>
<dbReference type="PANTHER" id="PTHR21266">
    <property type="entry name" value="IRON-SULFUR DOMAIN CONTAINING PROTEIN"/>
    <property type="match status" value="1"/>
</dbReference>
<comment type="caution">
    <text evidence="3">The sequence shown here is derived from an EMBL/GenBank/DDBJ whole genome shotgun (WGS) entry which is preliminary data.</text>
</comment>
<dbReference type="Proteomes" id="UP000196536">
    <property type="component" value="Unassembled WGS sequence"/>
</dbReference>
<dbReference type="EMBL" id="NEXX01000001">
    <property type="protein sequence ID" value="OUY09177.1"/>
    <property type="molecule type" value="Genomic_DNA"/>
</dbReference>
<dbReference type="InterPro" id="IPR050584">
    <property type="entry name" value="Cholesterol_7-desaturase"/>
</dbReference>
<reference evidence="3 4" key="1">
    <citation type="submission" date="2017-05" db="EMBL/GenBank/DDBJ databases">
        <title>Acinetobacter populi ANC 5415 (= PBJ7), whole genome shotgun sequencing project.</title>
        <authorList>
            <person name="Nemec A."/>
            <person name="Radolfova-Krizova L."/>
        </authorList>
    </citation>
    <scope>NUCLEOTIDE SEQUENCE [LARGE SCALE GENOMIC DNA]</scope>
    <source>
        <strain evidence="3 4">PBJ7</strain>
    </source>
</reference>
<dbReference type="RefSeq" id="WP_087619833.1">
    <property type="nucleotide sequence ID" value="NZ_NEXX01000001.1"/>
</dbReference>
<dbReference type="InterPro" id="IPR044043">
    <property type="entry name" value="VanA_C_cat"/>
</dbReference>
<keyword evidence="4" id="KW-1185">Reference proteome</keyword>
<protein>
    <submittedName>
        <fullName evidence="3">(2Fe-2S)-binding protein</fullName>
    </submittedName>
</protein>
<dbReference type="SUPFAM" id="SSF55961">
    <property type="entry name" value="Bet v1-like"/>
    <property type="match status" value="1"/>
</dbReference>
<feature type="domain" description="Vanillate O-demethylase oxygenase-like C-terminal catalytic" evidence="2">
    <location>
        <begin position="110"/>
        <end position="284"/>
    </location>
</feature>
<dbReference type="GO" id="GO:0016491">
    <property type="term" value="F:oxidoreductase activity"/>
    <property type="evidence" value="ECO:0007669"/>
    <property type="project" value="UniProtKB-KW"/>
</dbReference>
<gene>
    <name evidence="3" type="ORF">CAP51_06175</name>
</gene>
<evidence type="ECO:0000313" key="4">
    <source>
        <dbReference type="Proteomes" id="UP000196536"/>
    </source>
</evidence>
<evidence type="ECO:0000256" key="1">
    <source>
        <dbReference type="ARBA" id="ARBA00023002"/>
    </source>
</evidence>
<sequence length="301" mass="34236">MPSSNQELAYLPIDHSLIGEWIVVASTEEFKDKNSVTTRLDRHALRIDKLEQHYQIQFLSSEMQAVPVQAQEAYGFIWLCIGTANKALFTLEEYDHPQARLVPCGAYGVRTSPLRAVENFLDMAHFPYVHTNILGAEPLTAVKPYKVEHRQNVDELWATECVFTQPLAAPNSQEPQETEYIYRVLSPLNVLLYKINTAASGIIPADVICLFIQPLGETQIRAHLLMVLDDQSSHMTDMVLFQQKIFTQDKPILENHVPLKLPLAARIEIPTRADAMATAYRKWLFEKNWTYGSDLKKEVAA</sequence>
<dbReference type="Pfam" id="PF19112">
    <property type="entry name" value="VanA_C"/>
    <property type="match status" value="1"/>
</dbReference>
<keyword evidence="1" id="KW-0560">Oxidoreductase</keyword>
<accession>A0A1Z9Z420</accession>
<dbReference type="AlphaFoldDB" id="A0A1Z9Z420"/>
<evidence type="ECO:0000313" key="3">
    <source>
        <dbReference type="EMBL" id="OUY09177.1"/>
    </source>
</evidence>
<dbReference type="PANTHER" id="PTHR21266:SF57">
    <property type="entry name" value="3-CHLOROBENZOATE-3,4-DIOXYGENASE"/>
    <property type="match status" value="1"/>
</dbReference>
<proteinExistence type="predicted"/>
<dbReference type="OrthoDB" id="9769355at2"/>